<evidence type="ECO:0000256" key="1">
    <source>
        <dbReference type="SAM" id="SignalP"/>
    </source>
</evidence>
<dbReference type="RefSeq" id="WP_121481086.1">
    <property type="nucleotide sequence ID" value="NZ_CP032707.1"/>
</dbReference>
<dbReference type="EMBL" id="CP032707">
    <property type="protein sequence ID" value="AYG93926.1"/>
    <property type="molecule type" value="Genomic_DNA"/>
</dbReference>
<sequence length="97" mass="9754">MTPAPSLIARAALAAALLAPLAACTQSQMHVTPDLGVALNAALAAQIADPDAQYPAGPPNADGSRVGLAQARYRTGTVIPPRVVDTTAIRATTGSPR</sequence>
<dbReference type="AlphaFoldDB" id="A0A494RJ35"/>
<accession>A0A494RJ35</accession>
<keyword evidence="1" id="KW-0732">Signal</keyword>
<keyword evidence="3" id="KW-1185">Reference proteome</keyword>
<reference evidence="2 3" key="1">
    <citation type="submission" date="2018-10" db="EMBL/GenBank/DDBJ databases">
        <title>Complete genome sequence of Brevundimonas naejangsanensis BRV3.</title>
        <authorList>
            <person name="Berrios L."/>
            <person name="Ely B."/>
        </authorList>
    </citation>
    <scope>NUCLEOTIDE SEQUENCE [LARGE SCALE GENOMIC DNA]</scope>
    <source>
        <strain evidence="2 3">BRV3</strain>
    </source>
</reference>
<organism evidence="2 3">
    <name type="scientific">Brevundimonas naejangsanensis</name>
    <dbReference type="NCBI Taxonomy" id="588932"/>
    <lineage>
        <taxon>Bacteria</taxon>
        <taxon>Pseudomonadati</taxon>
        <taxon>Pseudomonadota</taxon>
        <taxon>Alphaproteobacteria</taxon>
        <taxon>Caulobacterales</taxon>
        <taxon>Caulobacteraceae</taxon>
        <taxon>Brevundimonas</taxon>
    </lineage>
</organism>
<protein>
    <submittedName>
        <fullName evidence="2">Uncharacterized protein</fullName>
    </submittedName>
</protein>
<proteinExistence type="predicted"/>
<name>A0A494RJ35_9CAUL</name>
<evidence type="ECO:0000313" key="3">
    <source>
        <dbReference type="Proteomes" id="UP000276984"/>
    </source>
</evidence>
<gene>
    <name evidence="2" type="ORF">D8I30_01040</name>
</gene>
<feature type="chain" id="PRO_5019720806" evidence="1">
    <location>
        <begin position="26"/>
        <end position="97"/>
    </location>
</feature>
<feature type="signal peptide" evidence="1">
    <location>
        <begin position="1"/>
        <end position="25"/>
    </location>
</feature>
<dbReference type="Proteomes" id="UP000276984">
    <property type="component" value="Chromosome"/>
</dbReference>
<evidence type="ECO:0000313" key="2">
    <source>
        <dbReference type="EMBL" id="AYG93926.1"/>
    </source>
</evidence>